<protein>
    <recommendedName>
        <fullName evidence="8">Probable membrane transporter protein</fullName>
    </recommendedName>
</protein>
<evidence type="ECO:0000256" key="5">
    <source>
        <dbReference type="ARBA" id="ARBA00022692"/>
    </source>
</evidence>
<organism evidence="9 10">
    <name type="scientific">Kocuria dechangensis</name>
    <dbReference type="NCBI Taxonomy" id="1176249"/>
    <lineage>
        <taxon>Bacteria</taxon>
        <taxon>Bacillati</taxon>
        <taxon>Actinomycetota</taxon>
        <taxon>Actinomycetes</taxon>
        <taxon>Micrococcales</taxon>
        <taxon>Micrococcaceae</taxon>
        <taxon>Kocuria</taxon>
    </lineage>
</organism>
<dbReference type="EMBL" id="BMEQ01000032">
    <property type="protein sequence ID" value="GGG68814.1"/>
    <property type="molecule type" value="Genomic_DNA"/>
</dbReference>
<feature type="transmembrane region" description="Helical" evidence="8">
    <location>
        <begin position="162"/>
        <end position="181"/>
    </location>
</feature>
<evidence type="ECO:0000256" key="2">
    <source>
        <dbReference type="ARBA" id="ARBA00009142"/>
    </source>
</evidence>
<dbReference type="Proteomes" id="UP000638848">
    <property type="component" value="Unassembled WGS sequence"/>
</dbReference>
<feature type="transmembrane region" description="Helical" evidence="8">
    <location>
        <begin position="6"/>
        <end position="30"/>
    </location>
</feature>
<comment type="subcellular location">
    <subcellularLocation>
        <location evidence="1 8">Cell membrane</location>
        <topology evidence="1 8">Multi-pass membrane protein</topology>
    </subcellularLocation>
</comment>
<evidence type="ECO:0000313" key="9">
    <source>
        <dbReference type="EMBL" id="GGG68814.1"/>
    </source>
</evidence>
<gene>
    <name evidence="9" type="ORF">GCM10011374_36530</name>
</gene>
<keyword evidence="4 8" id="KW-1003">Cell membrane</keyword>
<reference evidence="9" key="1">
    <citation type="journal article" date="2014" name="Int. J. Syst. Evol. Microbiol.">
        <title>Complete genome sequence of Corynebacterium casei LMG S-19264T (=DSM 44701T), isolated from a smear-ripened cheese.</title>
        <authorList>
            <consortium name="US DOE Joint Genome Institute (JGI-PGF)"/>
            <person name="Walter F."/>
            <person name="Albersmeier A."/>
            <person name="Kalinowski J."/>
            <person name="Ruckert C."/>
        </authorList>
    </citation>
    <scope>NUCLEOTIDE SEQUENCE</scope>
    <source>
        <strain evidence="9">CGMCC 1.12187</strain>
    </source>
</reference>
<name>A0A917M0L1_9MICC</name>
<dbReference type="RefSeq" id="WP_188539833.1">
    <property type="nucleotide sequence ID" value="NZ_BMEQ01000032.1"/>
</dbReference>
<feature type="transmembrane region" description="Helical" evidence="8">
    <location>
        <begin position="99"/>
        <end position="118"/>
    </location>
</feature>
<dbReference type="Pfam" id="PF01925">
    <property type="entry name" value="TauE"/>
    <property type="match status" value="1"/>
</dbReference>
<feature type="transmembrane region" description="Helical" evidence="8">
    <location>
        <begin position="124"/>
        <end position="150"/>
    </location>
</feature>
<feature type="transmembrane region" description="Helical" evidence="8">
    <location>
        <begin position="187"/>
        <end position="208"/>
    </location>
</feature>
<evidence type="ECO:0000256" key="8">
    <source>
        <dbReference type="RuleBase" id="RU363041"/>
    </source>
</evidence>
<feature type="transmembrane region" description="Helical" evidence="8">
    <location>
        <begin position="72"/>
        <end position="92"/>
    </location>
</feature>
<dbReference type="InterPro" id="IPR052017">
    <property type="entry name" value="TSUP"/>
</dbReference>
<accession>A0A917M0L1</accession>
<dbReference type="InterPro" id="IPR002781">
    <property type="entry name" value="TM_pro_TauE-like"/>
</dbReference>
<dbReference type="GO" id="GO:0005886">
    <property type="term" value="C:plasma membrane"/>
    <property type="evidence" value="ECO:0007669"/>
    <property type="project" value="UniProtKB-SubCell"/>
</dbReference>
<dbReference type="PANTHER" id="PTHR30269:SF37">
    <property type="entry name" value="MEMBRANE TRANSPORTER PROTEIN"/>
    <property type="match status" value="1"/>
</dbReference>
<keyword evidence="3" id="KW-0813">Transport</keyword>
<dbReference type="AlphaFoldDB" id="A0A917M0L1"/>
<keyword evidence="10" id="KW-1185">Reference proteome</keyword>
<comment type="similarity">
    <text evidence="2 8">Belongs to the 4-toluene sulfonate uptake permease (TSUP) (TC 2.A.102) family.</text>
</comment>
<keyword evidence="5 8" id="KW-0812">Transmembrane</keyword>
<sequence>MSGVELVIIAVVIVLAACLQGAIGFGLGMLAAPAIALVDPSLLPGSIVLLAAGLTVLGVLRDRTAIDLPGAGWALLGRVPGTVIGAALVALLPARGLALTLAGTVLLGVLLSICGWRPTPRPVAVAVAGAASGALGTATAIGGPPMALVWQGSSTAQLRGTMSAFFLVGALMSLVGLAAVGALDQRILHFAAILTPAMILGFALSGLVNKRLNRQRVRRVALSASTLGALLVLWQSL</sequence>
<comment type="caution">
    <text evidence="9">The sequence shown here is derived from an EMBL/GenBank/DDBJ whole genome shotgun (WGS) entry which is preliminary data.</text>
</comment>
<evidence type="ECO:0000256" key="3">
    <source>
        <dbReference type="ARBA" id="ARBA00022448"/>
    </source>
</evidence>
<dbReference type="PANTHER" id="PTHR30269">
    <property type="entry name" value="TRANSMEMBRANE PROTEIN YFCA"/>
    <property type="match status" value="1"/>
</dbReference>
<evidence type="ECO:0000256" key="4">
    <source>
        <dbReference type="ARBA" id="ARBA00022475"/>
    </source>
</evidence>
<reference evidence="9" key="2">
    <citation type="submission" date="2020-09" db="EMBL/GenBank/DDBJ databases">
        <authorList>
            <person name="Sun Q."/>
            <person name="Zhou Y."/>
        </authorList>
    </citation>
    <scope>NUCLEOTIDE SEQUENCE</scope>
    <source>
        <strain evidence="9">CGMCC 1.12187</strain>
    </source>
</reference>
<evidence type="ECO:0000313" key="10">
    <source>
        <dbReference type="Proteomes" id="UP000638848"/>
    </source>
</evidence>
<evidence type="ECO:0000256" key="6">
    <source>
        <dbReference type="ARBA" id="ARBA00022989"/>
    </source>
</evidence>
<evidence type="ECO:0000256" key="1">
    <source>
        <dbReference type="ARBA" id="ARBA00004651"/>
    </source>
</evidence>
<feature type="transmembrane region" description="Helical" evidence="8">
    <location>
        <begin position="42"/>
        <end position="60"/>
    </location>
</feature>
<evidence type="ECO:0000256" key="7">
    <source>
        <dbReference type="ARBA" id="ARBA00023136"/>
    </source>
</evidence>
<keyword evidence="6 8" id="KW-1133">Transmembrane helix</keyword>
<keyword evidence="7 8" id="KW-0472">Membrane</keyword>
<proteinExistence type="inferred from homology"/>